<dbReference type="OrthoDB" id="4066852at2759"/>
<dbReference type="OMA" id="WLKLHLN"/>
<name>I6NDZ1_ERECY</name>
<organism evidence="1 2">
    <name type="scientific">Eremothecium cymbalariae (strain CBS 270.75 / DBVPG 7215 / KCTC 17166 / NRRL Y-17582)</name>
    <name type="common">Yeast</name>
    <dbReference type="NCBI Taxonomy" id="931890"/>
    <lineage>
        <taxon>Eukaryota</taxon>
        <taxon>Fungi</taxon>
        <taxon>Dikarya</taxon>
        <taxon>Ascomycota</taxon>
        <taxon>Saccharomycotina</taxon>
        <taxon>Saccharomycetes</taxon>
        <taxon>Saccharomycetales</taxon>
        <taxon>Saccharomycetaceae</taxon>
        <taxon>Eremothecium</taxon>
    </lineage>
</organism>
<dbReference type="GO" id="GO:0043007">
    <property type="term" value="P:maintenance of rDNA"/>
    <property type="evidence" value="ECO:0007669"/>
    <property type="project" value="EnsemblFungi"/>
</dbReference>
<protein>
    <submittedName>
        <fullName evidence="1">Uncharacterized protein</fullName>
    </submittedName>
</protein>
<dbReference type="GO" id="GO:0000730">
    <property type="term" value="P:DNA recombinase assembly"/>
    <property type="evidence" value="ECO:0007669"/>
    <property type="project" value="EnsemblFungi"/>
</dbReference>
<dbReference type="GeneID" id="11472073"/>
<evidence type="ECO:0000313" key="1">
    <source>
        <dbReference type="EMBL" id="AET40283.1"/>
    </source>
</evidence>
<sequence>MEPKEKDINYSKLLCNLVTDAYSLNEVVVSFLYQLFPRDLFVRAFSLLESGNMFIYIWNDEKYTQLIQATEVAENVHGTKATDVGIGDPNRQYRSCGNAADYPEEEPEGSHSEQLGLQIAAFYENRQQLLYRLIIKEEHEDDSPIYVDLDHWFCSCDEFNGLLHDAASSPTFHSKEELTSSYTENTDNQDSFARLGTLDLTGIFIKHEKLMCSHLLAFAILLQTHEKILRYFSKGPSTQIFMINICSTDEWLKLHLNIV</sequence>
<reference evidence="1 2" key="1">
    <citation type="journal article" date="2011" name="G3 (Bethesda)">
        <title>Genome evolution in the Eremothecium clade of the Saccharomyces complex revealed by comparative genomics.</title>
        <authorList>
            <person name="Wendland J."/>
            <person name="Walther A."/>
        </authorList>
    </citation>
    <scope>NUCLEOTIDE SEQUENCE [LARGE SCALE GENOMIC DNA]</scope>
    <source>
        <strain evidence="2">CBS 270.75 / DBVPG 7215 / KCTC 17166 / NRRL Y-17582</strain>
    </source>
</reference>
<dbReference type="InParanoid" id="I6NDZ1"/>
<evidence type="ECO:0000313" key="2">
    <source>
        <dbReference type="Proteomes" id="UP000006790"/>
    </source>
</evidence>
<dbReference type="GO" id="GO:0035861">
    <property type="term" value="C:site of double-strand break"/>
    <property type="evidence" value="ECO:0007669"/>
    <property type="project" value="EnsemblFungi"/>
</dbReference>
<dbReference type="AlphaFoldDB" id="I6NDZ1"/>
<dbReference type="eggNOG" id="ENOG502S0XB">
    <property type="taxonomic scope" value="Eukaryota"/>
</dbReference>
<keyword evidence="2" id="KW-1185">Reference proteome</keyword>
<dbReference type="FunCoup" id="I6NDZ1">
    <property type="interactions" value="17"/>
</dbReference>
<accession>I6NDZ1</accession>
<dbReference type="EMBL" id="CP002501">
    <property type="protein sequence ID" value="AET40283.1"/>
    <property type="molecule type" value="Genomic_DNA"/>
</dbReference>
<dbReference type="Proteomes" id="UP000006790">
    <property type="component" value="Chromosome 5"/>
</dbReference>
<dbReference type="STRING" id="931890.I6NDZ1"/>
<dbReference type="GO" id="GO:0097196">
    <property type="term" value="C:Shu complex"/>
    <property type="evidence" value="ECO:0007669"/>
    <property type="project" value="EnsemblFungi"/>
</dbReference>
<dbReference type="KEGG" id="erc:Ecym_5543"/>
<proteinExistence type="predicted"/>
<gene>
    <name evidence="1" type="ordered locus">Ecym_5543</name>
</gene>
<dbReference type="RefSeq" id="XP_003647100.1">
    <property type="nucleotide sequence ID" value="XM_003647052.1"/>
</dbReference>
<dbReference type="HOGENOM" id="CLU_1115918_0_0_1"/>